<keyword evidence="1" id="KW-0812">Transmembrane</keyword>
<keyword evidence="1" id="KW-0472">Membrane</keyword>
<keyword evidence="3" id="KW-1185">Reference proteome</keyword>
<gene>
    <name evidence="2" type="ORF">JKJ07_47365</name>
</gene>
<reference evidence="2 3" key="1">
    <citation type="submission" date="2021-01" db="EMBL/GenBank/DDBJ databases">
        <title>Actinoplanes sp. nov. LDG1-01 isolated from lichen.</title>
        <authorList>
            <person name="Saeng-In P."/>
            <person name="Phongsopitanun W."/>
            <person name="Kanchanasin P."/>
            <person name="Yuki M."/>
            <person name="Kudo T."/>
            <person name="Ohkuma M."/>
            <person name="Tanasupawat S."/>
        </authorList>
    </citation>
    <scope>NUCLEOTIDE SEQUENCE [LARGE SCALE GENOMIC DNA]</scope>
    <source>
        <strain evidence="2 3">LDG1-01</strain>
    </source>
</reference>
<feature type="transmembrane region" description="Helical" evidence="1">
    <location>
        <begin position="25"/>
        <end position="44"/>
    </location>
</feature>
<organism evidence="2 3">
    <name type="scientific">Paractinoplanes lichenicola</name>
    <dbReference type="NCBI Taxonomy" id="2802976"/>
    <lineage>
        <taxon>Bacteria</taxon>
        <taxon>Bacillati</taxon>
        <taxon>Actinomycetota</taxon>
        <taxon>Actinomycetes</taxon>
        <taxon>Micromonosporales</taxon>
        <taxon>Micromonosporaceae</taxon>
        <taxon>Paractinoplanes</taxon>
    </lineage>
</organism>
<evidence type="ECO:0000313" key="3">
    <source>
        <dbReference type="Proteomes" id="UP000598996"/>
    </source>
</evidence>
<dbReference type="RefSeq" id="WP_203078473.1">
    <property type="nucleotide sequence ID" value="NZ_JAENHO010000024.1"/>
</dbReference>
<keyword evidence="1" id="KW-1133">Transmembrane helix</keyword>
<comment type="caution">
    <text evidence="2">The sequence shown here is derived from an EMBL/GenBank/DDBJ whole genome shotgun (WGS) entry which is preliminary data.</text>
</comment>
<protein>
    <submittedName>
        <fullName evidence="2">Uncharacterized protein</fullName>
    </submittedName>
</protein>
<name>A0ABS1W5A2_9ACTN</name>
<dbReference type="Proteomes" id="UP000598996">
    <property type="component" value="Unassembled WGS sequence"/>
</dbReference>
<proteinExistence type="predicted"/>
<evidence type="ECO:0000256" key="1">
    <source>
        <dbReference type="SAM" id="Phobius"/>
    </source>
</evidence>
<dbReference type="EMBL" id="JAENHO010000024">
    <property type="protein sequence ID" value="MBL7261916.1"/>
    <property type="molecule type" value="Genomic_DNA"/>
</dbReference>
<evidence type="ECO:0000313" key="2">
    <source>
        <dbReference type="EMBL" id="MBL7261916.1"/>
    </source>
</evidence>
<accession>A0ABS1W5A2</accession>
<sequence length="45" mass="4548">MSSEPIATTPDVVAPDSAAASAEKGLLIAMLLLVLLGVGAMMFML</sequence>